<protein>
    <submittedName>
        <fullName evidence="3">Diguanylate cyclase domain-containing protein</fullName>
        <ecNumber evidence="3">2.7.7.65</ecNumber>
    </submittedName>
</protein>
<dbReference type="CDD" id="cd01949">
    <property type="entry name" value="GGDEF"/>
    <property type="match status" value="1"/>
</dbReference>
<keyword evidence="1" id="KW-0812">Transmembrane</keyword>
<evidence type="ECO:0000313" key="4">
    <source>
        <dbReference type="Proteomes" id="UP001595882"/>
    </source>
</evidence>
<dbReference type="GO" id="GO:0052621">
    <property type="term" value="F:diguanylate cyclase activity"/>
    <property type="evidence" value="ECO:0007669"/>
    <property type="project" value="UniProtKB-EC"/>
</dbReference>
<evidence type="ECO:0000256" key="1">
    <source>
        <dbReference type="SAM" id="Phobius"/>
    </source>
</evidence>
<dbReference type="SMART" id="SM00267">
    <property type="entry name" value="GGDEF"/>
    <property type="match status" value="1"/>
</dbReference>
<keyword evidence="1" id="KW-1133">Transmembrane helix</keyword>
<dbReference type="EMBL" id="JBHSDT010000004">
    <property type="protein sequence ID" value="MFC4403476.1"/>
    <property type="molecule type" value="Genomic_DNA"/>
</dbReference>
<reference evidence="4" key="1">
    <citation type="journal article" date="2019" name="Int. J. Syst. Evol. Microbiol.">
        <title>The Global Catalogue of Microorganisms (GCM) 10K type strain sequencing project: providing services to taxonomists for standard genome sequencing and annotation.</title>
        <authorList>
            <consortium name="The Broad Institute Genomics Platform"/>
            <consortium name="The Broad Institute Genome Sequencing Center for Infectious Disease"/>
            <person name="Wu L."/>
            <person name="Ma J."/>
        </authorList>
    </citation>
    <scope>NUCLEOTIDE SEQUENCE [LARGE SCALE GENOMIC DNA]</scope>
    <source>
        <strain evidence="4">CCUG 37865</strain>
    </source>
</reference>
<evidence type="ECO:0000313" key="3">
    <source>
        <dbReference type="EMBL" id="MFC4403476.1"/>
    </source>
</evidence>
<comment type="caution">
    <text evidence="3">The sequence shown here is derived from an EMBL/GenBank/DDBJ whole genome shotgun (WGS) entry which is preliminary data.</text>
</comment>
<feature type="transmembrane region" description="Helical" evidence="1">
    <location>
        <begin position="346"/>
        <end position="364"/>
    </location>
</feature>
<feature type="transmembrane region" description="Helical" evidence="1">
    <location>
        <begin position="98"/>
        <end position="121"/>
    </location>
</feature>
<dbReference type="Proteomes" id="UP001595882">
    <property type="component" value="Unassembled WGS sequence"/>
</dbReference>
<feature type="transmembrane region" description="Helical" evidence="1">
    <location>
        <begin position="74"/>
        <end position="92"/>
    </location>
</feature>
<feature type="domain" description="GGDEF" evidence="2">
    <location>
        <begin position="479"/>
        <end position="617"/>
    </location>
</feature>
<proteinExistence type="predicted"/>
<name>A0ABV8WUF0_9BACI</name>
<gene>
    <name evidence="3" type="ORF">ACFOY7_10330</name>
</gene>
<keyword evidence="1" id="KW-0472">Membrane</keyword>
<dbReference type="InterPro" id="IPR052163">
    <property type="entry name" value="DGC-Regulatory_Protein"/>
</dbReference>
<dbReference type="NCBIfam" id="TIGR00254">
    <property type="entry name" value="GGDEF"/>
    <property type="match status" value="1"/>
</dbReference>
<dbReference type="Gene3D" id="3.30.70.270">
    <property type="match status" value="1"/>
</dbReference>
<keyword evidence="3" id="KW-0548">Nucleotidyltransferase</keyword>
<dbReference type="SUPFAM" id="SSF55073">
    <property type="entry name" value="Nucleotide cyclase"/>
    <property type="match status" value="1"/>
</dbReference>
<dbReference type="PANTHER" id="PTHR46663">
    <property type="entry name" value="DIGUANYLATE CYCLASE DGCT-RELATED"/>
    <property type="match status" value="1"/>
</dbReference>
<sequence length="618" mass="70872">MVISKERQKFTVFMILLGLLIVLEFFPLTIIFGVAINFAPFLYLAMIKLFGFRASLVATIVMTAVSLALSNEDAFSFLSIIEVLIIGGLYKIKGRDLFTWSFVYSFLMIFIAIIVNSFYIPTEVVGQLVLLNVSLVVISTIYASLVADMFCDYYCYLPAAGRFFAKKKPLYFGQIISNLLIFAAISPILFVIFFHANTLAAELYEQWEQETIELEEFLQSKTNRMESIEIKNYALDSKKEMARLKYELDQFLTNENGSIYVLNENLNVWIEAGLQKNTRDIEEKLNSGNVLEIGDNDYIWFPEENLSLIDWANASYIGKTKFLDKLVYMVIPVDAELIIVIKKLKVYLLISLLVLFISLLFGLITNNILSKALGTITNITSDIPNKVSRKQTIDWNNTNIVEFSNLIDNVKIVAEKLQSMFRKTEIQNQLLLERTNKLMESEAELYHLAHYDVLTNLPNRHSYYTDMEQKLNKASGTGTRFAVIFLDLDNFKQINDTLGHSGGDKLLRIFANRLGEFEKEAPYIKVYRLAGDEFVFIVDLASRDEIKEIVEELHEKIHQPIKLFDKTVELSASIGISVFPEDGRNVDALLHRADTLMYDEKHIHHQNEGSKLYWGDKE</sequence>
<dbReference type="InterPro" id="IPR043128">
    <property type="entry name" value="Rev_trsase/Diguanyl_cyclase"/>
</dbReference>
<feature type="transmembrane region" description="Helical" evidence="1">
    <location>
        <begin position="128"/>
        <end position="150"/>
    </location>
</feature>
<feature type="transmembrane region" description="Helical" evidence="1">
    <location>
        <begin position="170"/>
        <end position="194"/>
    </location>
</feature>
<dbReference type="InterPro" id="IPR000160">
    <property type="entry name" value="GGDEF_dom"/>
</dbReference>
<feature type="transmembrane region" description="Helical" evidence="1">
    <location>
        <begin position="12"/>
        <end position="36"/>
    </location>
</feature>
<dbReference type="PROSITE" id="PS50887">
    <property type="entry name" value="GGDEF"/>
    <property type="match status" value="1"/>
</dbReference>
<keyword evidence="3" id="KW-0808">Transferase</keyword>
<evidence type="ECO:0000259" key="2">
    <source>
        <dbReference type="PROSITE" id="PS50887"/>
    </source>
</evidence>
<organism evidence="3 4">
    <name type="scientific">Gracilibacillus xinjiangensis</name>
    <dbReference type="NCBI Taxonomy" id="1193282"/>
    <lineage>
        <taxon>Bacteria</taxon>
        <taxon>Bacillati</taxon>
        <taxon>Bacillota</taxon>
        <taxon>Bacilli</taxon>
        <taxon>Bacillales</taxon>
        <taxon>Bacillaceae</taxon>
        <taxon>Gracilibacillus</taxon>
    </lineage>
</organism>
<accession>A0ABV8WUF0</accession>
<dbReference type="PANTHER" id="PTHR46663:SF2">
    <property type="entry name" value="GGDEF DOMAIN-CONTAINING PROTEIN"/>
    <property type="match status" value="1"/>
</dbReference>
<dbReference type="EC" id="2.7.7.65" evidence="3"/>
<dbReference type="Pfam" id="PF00990">
    <property type="entry name" value="GGDEF"/>
    <property type="match status" value="1"/>
</dbReference>
<feature type="transmembrane region" description="Helical" evidence="1">
    <location>
        <begin position="42"/>
        <end position="67"/>
    </location>
</feature>
<dbReference type="RefSeq" id="WP_390251968.1">
    <property type="nucleotide sequence ID" value="NZ_JBHSDT010000004.1"/>
</dbReference>
<keyword evidence="4" id="KW-1185">Reference proteome</keyword>
<dbReference type="InterPro" id="IPR029787">
    <property type="entry name" value="Nucleotide_cyclase"/>
</dbReference>